<evidence type="ECO:0000256" key="1">
    <source>
        <dbReference type="SAM" id="Phobius"/>
    </source>
</evidence>
<evidence type="ECO:0000256" key="2">
    <source>
        <dbReference type="SAM" id="SignalP"/>
    </source>
</evidence>
<comment type="caution">
    <text evidence="3">The sequence shown here is derived from an EMBL/GenBank/DDBJ whole genome shotgun (WGS) entry which is preliminary data.</text>
</comment>
<keyword evidence="1" id="KW-0472">Membrane</keyword>
<dbReference type="EMBL" id="JAUHHV010000001">
    <property type="protein sequence ID" value="KAK1438540.1"/>
    <property type="molecule type" value="Genomic_DNA"/>
</dbReference>
<gene>
    <name evidence="3" type="ORF">QVD17_04349</name>
</gene>
<feature type="signal peptide" evidence="2">
    <location>
        <begin position="1"/>
        <end position="29"/>
    </location>
</feature>
<keyword evidence="1" id="KW-1133">Transmembrane helix</keyword>
<keyword evidence="4" id="KW-1185">Reference proteome</keyword>
<keyword evidence="1" id="KW-0812">Transmembrane</keyword>
<protein>
    <recommendedName>
        <fullName evidence="5">Transmembrane protein</fullName>
    </recommendedName>
</protein>
<organism evidence="3 4">
    <name type="scientific">Tagetes erecta</name>
    <name type="common">African marigold</name>
    <dbReference type="NCBI Taxonomy" id="13708"/>
    <lineage>
        <taxon>Eukaryota</taxon>
        <taxon>Viridiplantae</taxon>
        <taxon>Streptophyta</taxon>
        <taxon>Embryophyta</taxon>
        <taxon>Tracheophyta</taxon>
        <taxon>Spermatophyta</taxon>
        <taxon>Magnoliopsida</taxon>
        <taxon>eudicotyledons</taxon>
        <taxon>Gunneridae</taxon>
        <taxon>Pentapetalae</taxon>
        <taxon>asterids</taxon>
        <taxon>campanulids</taxon>
        <taxon>Asterales</taxon>
        <taxon>Asteraceae</taxon>
        <taxon>Asteroideae</taxon>
        <taxon>Heliantheae alliance</taxon>
        <taxon>Tageteae</taxon>
        <taxon>Tagetes</taxon>
    </lineage>
</organism>
<name>A0AAD8P498_TARER</name>
<reference evidence="3" key="1">
    <citation type="journal article" date="2023" name="bioRxiv">
        <title>Improved chromosome-level genome assembly for marigold (Tagetes erecta).</title>
        <authorList>
            <person name="Jiang F."/>
            <person name="Yuan L."/>
            <person name="Wang S."/>
            <person name="Wang H."/>
            <person name="Xu D."/>
            <person name="Wang A."/>
            <person name="Fan W."/>
        </authorList>
    </citation>
    <scope>NUCLEOTIDE SEQUENCE</scope>
    <source>
        <strain evidence="3">WSJ</strain>
        <tissue evidence="3">Leaf</tissue>
    </source>
</reference>
<proteinExistence type="predicted"/>
<sequence length="90" mass="9325">MVWSKVHVLISLLLFLLLVVLDVFSGGDGFGFGFGFVEGAFGKSEGVVNGGGYSSQSNVGLAIAVTVMAGIAVAATLVYSNRYKEDNVCS</sequence>
<evidence type="ECO:0008006" key="5">
    <source>
        <dbReference type="Google" id="ProtNLM"/>
    </source>
</evidence>
<accession>A0AAD8P498</accession>
<evidence type="ECO:0000313" key="3">
    <source>
        <dbReference type="EMBL" id="KAK1438540.1"/>
    </source>
</evidence>
<evidence type="ECO:0000313" key="4">
    <source>
        <dbReference type="Proteomes" id="UP001229421"/>
    </source>
</evidence>
<dbReference type="Proteomes" id="UP001229421">
    <property type="component" value="Unassembled WGS sequence"/>
</dbReference>
<feature type="chain" id="PRO_5042146292" description="Transmembrane protein" evidence="2">
    <location>
        <begin position="30"/>
        <end position="90"/>
    </location>
</feature>
<dbReference type="AlphaFoldDB" id="A0AAD8P498"/>
<feature type="transmembrane region" description="Helical" evidence="1">
    <location>
        <begin position="59"/>
        <end position="79"/>
    </location>
</feature>
<keyword evidence="2" id="KW-0732">Signal</keyword>